<dbReference type="InterPro" id="IPR011990">
    <property type="entry name" value="TPR-like_helical_dom_sf"/>
</dbReference>
<dbReference type="InParanoid" id="A0A409WWN5"/>
<feature type="region of interest" description="Disordered" evidence="1">
    <location>
        <begin position="397"/>
        <end position="416"/>
    </location>
</feature>
<dbReference type="Proteomes" id="UP000284842">
    <property type="component" value="Unassembled WGS sequence"/>
</dbReference>
<dbReference type="AlphaFoldDB" id="A0A409WWN5"/>
<feature type="compositionally biased region" description="Low complexity" evidence="1">
    <location>
        <begin position="403"/>
        <end position="414"/>
    </location>
</feature>
<evidence type="ECO:0000313" key="2">
    <source>
        <dbReference type="EMBL" id="PPQ82925.1"/>
    </source>
</evidence>
<comment type="caution">
    <text evidence="2">The sequence shown here is derived from an EMBL/GenBank/DDBJ whole genome shotgun (WGS) entry which is preliminary data.</text>
</comment>
<sequence length="1148" mass="125206">MSKSIKSSTSSRASRPTKPKSTASITDQLADQLATKLVIESAKGKQKAEGSDGEATKLTAMRAVNASSQTLSGVVQSGWKKSASQAAKSTLSTVNTAVSTCTKHLAILRKLSPDDLDVERAALSVLGKLVALEMWEVALNMSGEMHPRLIYRLVGNNPTPKSSSSPPGLLLLPLPSPPPTDLALLNVISSYFSYTLTALTQTIPPPKTLETISKDLSSPSKHFVLDWLSAFAVLPTKHLDSVLTRAYSSLVRMCSPQSISSSLSTSKSVEVAPSVAFNLRCYALKCLASTSPGVIESNNFWDQALKFTKVLVKSTPRSEDAEKAASEAILSFNRDLLEIVQKREDRATYLACDGTNAAFASFCEYWTVFARKAGDVSTLQMIDLLMKRVGGSSSSILASPMKPSAQSTPAPQSPVKSQSIHVEAAKIFNTLCQGTLVMETLSKGEDVPTVSEALAQIEACVDILRAPEIQRYLRALDLPVDSPSKESATLSRLSGKIDRAFERLRRYAVKLLESPSTKTEPFNESIRTLLDTCVLCMQTTISDASLLIIKDNANRALDTIFSLSRTRLNAQDPNSYLPAYDYLKLAQSIVDALPSEAASENPDELPDVANYIRCISGAHYNIAGTLYQITRYGNAVPFLLESCNFAGNALQMSRCTKRSIDEARAKEWTQLEEQLYRRWELLAICYSKNGDKRNAYHAYTQAIHSFPFDVSGLTAQACRLPPSALFDVSSSSSGSLAQLTSLVDRVTHIGTCELLLSPAEISLRSTLSTTSSSSSSSLIFSVLHKVELPPSALGILLERQLDYLDTIRGKDGVKELSMQVIKDALATYDPANDVKLPVRRSRVLLRCLEFLYREPEAELCRLLDFSSVDAIADEVEHLLSSEDLGDDTSLNAFCYQYRVAANLWAGLHAHKRADPSQNALMKTRAEQACSLVKEWITRNVHHTPRASRRISSPKFGKRAKAVSPRVAKVAKVVSPKPARTTRSRAPPPAPRKAPARTRAAVNPVTPKNKGKTVVSQTVTIDAPRTPPRNSLETGTIAALKANLVFDEFDKFLSLFQLASRILGLLSLILQKAQVLDAARKLSQHHGGAVSDAFVTISIDLAQEYVVLGRFKRAAGIFNQALDIVRSGQISRDVSIRFILRYAEALAAF</sequence>
<gene>
    <name evidence="2" type="ORF">CVT24_008809</name>
</gene>
<evidence type="ECO:0008006" key="4">
    <source>
        <dbReference type="Google" id="ProtNLM"/>
    </source>
</evidence>
<feature type="region of interest" description="Disordered" evidence="1">
    <location>
        <begin position="971"/>
        <end position="1015"/>
    </location>
</feature>
<feature type="compositionally biased region" description="Low complexity" evidence="1">
    <location>
        <begin position="1"/>
        <end position="16"/>
    </location>
</feature>
<dbReference type="SMART" id="SM00028">
    <property type="entry name" value="TPR"/>
    <property type="match status" value="3"/>
</dbReference>
<feature type="region of interest" description="Disordered" evidence="1">
    <location>
        <begin position="1"/>
        <end position="26"/>
    </location>
</feature>
<evidence type="ECO:0000256" key="1">
    <source>
        <dbReference type="SAM" id="MobiDB-lite"/>
    </source>
</evidence>
<keyword evidence="3" id="KW-1185">Reference proteome</keyword>
<organism evidence="2 3">
    <name type="scientific">Panaeolus cyanescens</name>
    <dbReference type="NCBI Taxonomy" id="181874"/>
    <lineage>
        <taxon>Eukaryota</taxon>
        <taxon>Fungi</taxon>
        <taxon>Dikarya</taxon>
        <taxon>Basidiomycota</taxon>
        <taxon>Agaricomycotina</taxon>
        <taxon>Agaricomycetes</taxon>
        <taxon>Agaricomycetidae</taxon>
        <taxon>Agaricales</taxon>
        <taxon>Agaricineae</taxon>
        <taxon>Galeropsidaceae</taxon>
        <taxon>Panaeolus</taxon>
    </lineage>
</organism>
<reference evidence="2 3" key="1">
    <citation type="journal article" date="2018" name="Evol. Lett.">
        <title>Horizontal gene cluster transfer increased hallucinogenic mushroom diversity.</title>
        <authorList>
            <person name="Reynolds H.T."/>
            <person name="Vijayakumar V."/>
            <person name="Gluck-Thaler E."/>
            <person name="Korotkin H.B."/>
            <person name="Matheny P.B."/>
            <person name="Slot J.C."/>
        </authorList>
    </citation>
    <scope>NUCLEOTIDE SEQUENCE [LARGE SCALE GENOMIC DNA]</scope>
    <source>
        <strain evidence="2 3">2629</strain>
    </source>
</reference>
<feature type="non-terminal residue" evidence="2">
    <location>
        <position position="1148"/>
    </location>
</feature>
<dbReference type="InterPro" id="IPR019734">
    <property type="entry name" value="TPR_rpt"/>
</dbReference>
<protein>
    <recommendedName>
        <fullName evidence="4">Separase</fullName>
    </recommendedName>
</protein>
<dbReference type="EMBL" id="NHTK01005097">
    <property type="protein sequence ID" value="PPQ82925.1"/>
    <property type="molecule type" value="Genomic_DNA"/>
</dbReference>
<proteinExistence type="predicted"/>
<dbReference type="STRING" id="181874.A0A409WWN5"/>
<evidence type="ECO:0000313" key="3">
    <source>
        <dbReference type="Proteomes" id="UP000284842"/>
    </source>
</evidence>
<accession>A0A409WWN5</accession>
<dbReference type="OrthoDB" id="3070371at2759"/>
<dbReference type="SUPFAM" id="SSF48452">
    <property type="entry name" value="TPR-like"/>
    <property type="match status" value="1"/>
</dbReference>
<feature type="compositionally biased region" description="Low complexity" evidence="1">
    <location>
        <begin position="971"/>
        <end position="984"/>
    </location>
</feature>
<name>A0A409WWN5_9AGAR</name>